<keyword evidence="5 9" id="KW-1133">Transmembrane helix</keyword>
<evidence type="ECO:0000313" key="10">
    <source>
        <dbReference type="EMBL" id="EDN59706.1"/>
    </source>
</evidence>
<protein>
    <submittedName>
        <fullName evidence="10">Calnexin and calreticulin-like protein</fullName>
    </submittedName>
</protein>
<evidence type="ECO:0000313" key="11">
    <source>
        <dbReference type="Proteomes" id="UP000007060"/>
    </source>
</evidence>
<keyword evidence="6 9" id="KW-0472">Membrane</keyword>
<dbReference type="GO" id="GO:0051082">
    <property type="term" value="F:unfolded protein binding"/>
    <property type="evidence" value="ECO:0007669"/>
    <property type="project" value="InterPro"/>
</dbReference>
<reference evidence="10 11" key="1">
    <citation type="journal article" date="2007" name="Proc. Natl. Acad. Sci. U.S.A.">
        <title>Genome sequencing and comparative analysis of Saccharomyces cerevisiae strain YJM789.</title>
        <authorList>
            <person name="Wei W."/>
            <person name="McCusker J.H."/>
            <person name="Hyman R.W."/>
            <person name="Jones T."/>
            <person name="Ning Y."/>
            <person name="Cao Z."/>
            <person name="Gu Z."/>
            <person name="Bruno D."/>
            <person name="Miranda M."/>
            <person name="Nguyen M."/>
            <person name="Wilhelmy J."/>
            <person name="Komp C."/>
            <person name="Tamse R."/>
            <person name="Wang X."/>
            <person name="Jia P."/>
            <person name="Luedi P."/>
            <person name="Oefner P.J."/>
            <person name="David L."/>
            <person name="Dietrich F.S."/>
            <person name="Li Y."/>
            <person name="Davis R.W."/>
            <person name="Steinmetz L.M."/>
        </authorList>
    </citation>
    <scope>NUCLEOTIDE SEQUENCE [LARGE SCALE GENOMIC DNA]</scope>
    <source>
        <strain evidence="10 11">YJM789</strain>
    </source>
</reference>
<proteinExistence type="inferred from homology"/>
<keyword evidence="8" id="KW-1015">Disulfide bond</keyword>
<accession>A7A0B1</accession>
<dbReference type="GO" id="GO:0036503">
    <property type="term" value="P:ERAD pathway"/>
    <property type="evidence" value="ECO:0007669"/>
    <property type="project" value="TreeGrafter"/>
</dbReference>
<dbReference type="Pfam" id="PF00262">
    <property type="entry name" value="Calreticulin"/>
    <property type="match status" value="1"/>
</dbReference>
<dbReference type="AlphaFoldDB" id="A7A0B1"/>
<dbReference type="PRINTS" id="PR00626">
    <property type="entry name" value="CALRETICULIN"/>
</dbReference>
<keyword evidence="4 9" id="KW-0256">Endoplasmic reticulum</keyword>
<dbReference type="PANTHER" id="PTHR11073:SF1">
    <property type="entry name" value="CALNEXIN 14D-RELATED"/>
    <property type="match status" value="1"/>
</dbReference>
<keyword evidence="7 9" id="KW-0143">Chaperone</keyword>
<dbReference type="GO" id="GO:0005509">
    <property type="term" value="F:calcium ion binding"/>
    <property type="evidence" value="ECO:0007669"/>
    <property type="project" value="InterPro"/>
</dbReference>
<feature type="signal peptide" evidence="9">
    <location>
        <begin position="1"/>
        <end position="19"/>
    </location>
</feature>
<dbReference type="InterPro" id="IPR013320">
    <property type="entry name" value="ConA-like_dom_sf"/>
</dbReference>
<evidence type="ECO:0000256" key="4">
    <source>
        <dbReference type="ARBA" id="ARBA00022824"/>
    </source>
</evidence>
<dbReference type="Gene3D" id="2.60.120.200">
    <property type="match status" value="1"/>
</dbReference>
<dbReference type="InterPro" id="IPR009033">
    <property type="entry name" value="Calreticulin/calnexin_P_dom_sf"/>
</dbReference>
<evidence type="ECO:0000256" key="8">
    <source>
        <dbReference type="PIRSR" id="PIRSR601580-3"/>
    </source>
</evidence>
<dbReference type="Proteomes" id="UP000007060">
    <property type="component" value="Unassembled WGS sequence"/>
</dbReference>
<evidence type="ECO:0000256" key="2">
    <source>
        <dbReference type="ARBA" id="ARBA00010983"/>
    </source>
</evidence>
<dbReference type="EMBL" id="AAFW02000160">
    <property type="protein sequence ID" value="EDN59706.1"/>
    <property type="molecule type" value="Genomic_DNA"/>
</dbReference>
<dbReference type="InterPro" id="IPR001580">
    <property type="entry name" value="Calret/calnex"/>
</dbReference>
<evidence type="ECO:0000256" key="1">
    <source>
        <dbReference type="ARBA" id="ARBA00004389"/>
    </source>
</evidence>
<feature type="transmembrane region" description="Helical" evidence="9">
    <location>
        <begin position="482"/>
        <end position="501"/>
    </location>
</feature>
<gene>
    <name evidence="10" type="primary">CNE1</name>
    <name evidence="10" type="ORF">SCY_0022</name>
</gene>
<evidence type="ECO:0000256" key="6">
    <source>
        <dbReference type="ARBA" id="ARBA00023136"/>
    </source>
</evidence>
<evidence type="ECO:0000256" key="5">
    <source>
        <dbReference type="ARBA" id="ARBA00022989"/>
    </source>
</evidence>
<dbReference type="FunFam" id="2.10.250.10:FF:000004">
    <property type="entry name" value="CNE1p Calnexin"/>
    <property type="match status" value="1"/>
</dbReference>
<dbReference type="PROSITE" id="PS00805">
    <property type="entry name" value="CALRETICULIN_REPEAT"/>
    <property type="match status" value="1"/>
</dbReference>
<dbReference type="PANTHER" id="PTHR11073">
    <property type="entry name" value="CALRETICULIN AND CALNEXIN"/>
    <property type="match status" value="1"/>
</dbReference>
<dbReference type="GO" id="GO:0005789">
    <property type="term" value="C:endoplasmic reticulum membrane"/>
    <property type="evidence" value="ECO:0007669"/>
    <property type="project" value="UniProtKB-SubCell"/>
</dbReference>
<dbReference type="OrthoDB" id="1938156at2759"/>
<dbReference type="PROSITE" id="PS00804">
    <property type="entry name" value="CALRETICULIN_2"/>
    <property type="match status" value="1"/>
</dbReference>
<comment type="caution">
    <text evidence="10">The sequence shown here is derived from an EMBL/GenBank/DDBJ whole genome shotgun (WGS) entry which is preliminary data.</text>
</comment>
<sequence length="502" mass="56991">MKFSAYLWWLFLNLALVKGTSLLSNVTLAEDSFWEHFQAYTNTKHLNQEWITSEAVNNEGSKIYGAQWRLSQGRLQGSAWDKGIAVRTGNAAAMIGHLLETPINVSETDTLVVQYEIKLDNSLTCGGAFIKLMSGFMNVEALKHYAPDTEGVELVFGPDYCAPEINGVQFAINKVDKITHESKLRYLQEMPLSKLTDTSQSHLYTLIIDESAQSFQILIDGKTVMVREHIEDKKKVNFEPPITPPLMIPDVSVAKPHDWDDRIRIPDPEAVKLSDRDERDPLMIPHPDGTEPPEWNSSISEYILDPNAQKPSWWKELEHGEWIPPMIKNPLCTAERGCGQQIAGLIKNSKYKGQGEPNEIINPNYMGEWHPPEIENPLYYEEQHPLRIENVISGVILEFWSGSPNMLITNIYVGKNVTEAQIIGNKTWLMRDRAFRGSDGPTERKFMNSRLGNLQTTFHNERESPNPFDRIIDRILEQPLKFVLTAAVVLLTTSVLCCVVFT</sequence>
<dbReference type="Gene3D" id="2.10.250.10">
    <property type="entry name" value="Calreticulin/calnexin, P domain"/>
    <property type="match status" value="1"/>
</dbReference>
<evidence type="ECO:0000256" key="3">
    <source>
        <dbReference type="ARBA" id="ARBA00022692"/>
    </source>
</evidence>
<evidence type="ECO:0000256" key="9">
    <source>
        <dbReference type="RuleBase" id="RU362126"/>
    </source>
</evidence>
<organism evidence="10 11">
    <name type="scientific">Saccharomyces cerevisiae (strain YJM789)</name>
    <name type="common">Baker's yeast</name>
    <dbReference type="NCBI Taxonomy" id="307796"/>
    <lineage>
        <taxon>Eukaryota</taxon>
        <taxon>Fungi</taxon>
        <taxon>Dikarya</taxon>
        <taxon>Ascomycota</taxon>
        <taxon>Saccharomycotina</taxon>
        <taxon>Saccharomycetes</taxon>
        <taxon>Saccharomycetales</taxon>
        <taxon>Saccharomycetaceae</taxon>
        <taxon>Saccharomyces</taxon>
    </lineage>
</organism>
<dbReference type="InterPro" id="IPR018124">
    <property type="entry name" value="Calret/calnex_CS"/>
</dbReference>
<name>A7A0B1_YEAS7</name>
<dbReference type="PROSITE" id="PS00803">
    <property type="entry name" value="CALRETICULIN_1"/>
    <property type="match status" value="1"/>
</dbReference>
<keyword evidence="9" id="KW-0732">Signal</keyword>
<feature type="disulfide bond" evidence="8">
    <location>
        <begin position="125"/>
        <end position="161"/>
    </location>
</feature>
<dbReference type="SUPFAM" id="SSF63887">
    <property type="entry name" value="P-domain of calnexin/calreticulin"/>
    <property type="match status" value="1"/>
</dbReference>
<keyword evidence="3 9" id="KW-0812">Transmembrane</keyword>
<dbReference type="HOGENOM" id="CLU_018224_1_2_1"/>
<comment type="subcellular location">
    <subcellularLocation>
        <location evidence="1">Endoplasmic reticulum membrane</location>
        <topology evidence="1">Single-pass membrane protein</topology>
    </subcellularLocation>
</comment>
<feature type="chain" id="PRO_5005121770" evidence="9">
    <location>
        <begin position="20"/>
        <end position="502"/>
    </location>
</feature>
<dbReference type="SUPFAM" id="SSF49899">
    <property type="entry name" value="Concanavalin A-like lectins/glucanases"/>
    <property type="match status" value="1"/>
</dbReference>
<comment type="similarity">
    <text evidence="2 9">Belongs to the calreticulin family.</text>
</comment>
<evidence type="ECO:0000256" key="7">
    <source>
        <dbReference type="ARBA" id="ARBA00023186"/>
    </source>
</evidence>
<dbReference type="GO" id="GO:0006457">
    <property type="term" value="P:protein folding"/>
    <property type="evidence" value="ECO:0007669"/>
    <property type="project" value="InterPro"/>
</dbReference>